<dbReference type="GO" id="GO:0005763">
    <property type="term" value="C:mitochondrial small ribosomal subunit"/>
    <property type="evidence" value="ECO:0007669"/>
    <property type="project" value="TreeGrafter"/>
</dbReference>
<comment type="caution">
    <text evidence="5">The sequence shown here is derived from an EMBL/GenBank/DDBJ whole genome shotgun (WGS) entry which is preliminary data.</text>
</comment>
<name>A0A5B0NRA6_PUCGR</name>
<dbReference type="AlphaFoldDB" id="A0A5B0NRA6"/>
<reference evidence="5 6" key="1">
    <citation type="submission" date="2019-05" db="EMBL/GenBank/DDBJ databases">
        <title>Emergence of the Ug99 lineage of the wheat stem rust pathogen through somatic hybridization.</title>
        <authorList>
            <person name="Li F."/>
            <person name="Upadhyaya N.M."/>
            <person name="Sperschneider J."/>
            <person name="Matny O."/>
            <person name="Nguyen-Phuc H."/>
            <person name="Mago R."/>
            <person name="Raley C."/>
            <person name="Miller M.E."/>
            <person name="Silverstein K.A.T."/>
            <person name="Henningsen E."/>
            <person name="Hirsch C.D."/>
            <person name="Visser B."/>
            <person name="Pretorius Z.A."/>
            <person name="Steffenson B.J."/>
            <person name="Schwessinger B."/>
            <person name="Dodds P.N."/>
            <person name="Figueroa M."/>
        </authorList>
    </citation>
    <scope>NUCLEOTIDE SEQUENCE [LARGE SCALE GENOMIC DNA]</scope>
    <source>
        <strain evidence="5 6">Ug99</strain>
    </source>
</reference>
<evidence type="ECO:0000313" key="6">
    <source>
        <dbReference type="Proteomes" id="UP000325313"/>
    </source>
</evidence>
<evidence type="ECO:0000256" key="4">
    <source>
        <dbReference type="SAM" id="MobiDB-lite"/>
    </source>
</evidence>
<keyword evidence="3" id="KW-0687">Ribonucleoprotein</keyword>
<accession>A0A5B0NRA6</accession>
<dbReference type="InterPro" id="IPR000754">
    <property type="entry name" value="Ribosomal_uS9"/>
</dbReference>
<keyword evidence="2 5" id="KW-0689">Ribosomal protein</keyword>
<dbReference type="GO" id="GO:0003723">
    <property type="term" value="F:RNA binding"/>
    <property type="evidence" value="ECO:0007669"/>
    <property type="project" value="TreeGrafter"/>
</dbReference>
<feature type="region of interest" description="Disordered" evidence="4">
    <location>
        <begin position="251"/>
        <end position="291"/>
    </location>
</feature>
<evidence type="ECO:0000256" key="1">
    <source>
        <dbReference type="ARBA" id="ARBA00005251"/>
    </source>
</evidence>
<dbReference type="GO" id="GO:0006412">
    <property type="term" value="P:translation"/>
    <property type="evidence" value="ECO:0007669"/>
    <property type="project" value="InterPro"/>
</dbReference>
<feature type="region of interest" description="Disordered" evidence="4">
    <location>
        <begin position="395"/>
        <end position="416"/>
    </location>
</feature>
<organism evidence="5 6">
    <name type="scientific">Puccinia graminis f. sp. tritici</name>
    <dbReference type="NCBI Taxonomy" id="56615"/>
    <lineage>
        <taxon>Eukaryota</taxon>
        <taxon>Fungi</taxon>
        <taxon>Dikarya</taxon>
        <taxon>Basidiomycota</taxon>
        <taxon>Pucciniomycotina</taxon>
        <taxon>Pucciniomycetes</taxon>
        <taxon>Pucciniales</taxon>
        <taxon>Pucciniaceae</taxon>
        <taxon>Puccinia</taxon>
    </lineage>
</organism>
<dbReference type="Proteomes" id="UP000325313">
    <property type="component" value="Unassembled WGS sequence"/>
</dbReference>
<dbReference type="InterPro" id="IPR014721">
    <property type="entry name" value="Ribsml_uS5_D2-typ_fold_subgr"/>
</dbReference>
<gene>
    <name evidence="5" type="primary">MRPS9_1</name>
    <name evidence="5" type="ORF">PGTUg99_014017</name>
</gene>
<dbReference type="InterPro" id="IPR020568">
    <property type="entry name" value="Ribosomal_Su5_D2-typ_SF"/>
</dbReference>
<sequence length="416" mass="47043">MLNSPLNRLISLTKHPNTTRNNIKPNRDILIRLASSFVPTTTSSSQIEPLPKPPSTNWFTTHPALSDSFSHLDSLIHRSRQNLHRIQILKRYSASADFTGTGIRSKWLKWKMLGENEQNEDSHQLFKLLWTNQIKWHPLATMSILVQANENRPLRMIEYNHLIDKLNELRALKKYLIIAKSLQLTTITTDLEEINELDSKIENELLKYSVPDTQTTLSKRQQLERDHLGRFHGIGRKKESTARAWMIEVKIPEPEQQQSPPPPSTSASSDPSTEPPPPETQAITTNPEEQLISDPELPLGKIIINGRSIVDYFHTPRQRATAIRALEITNCIGHYNVHLLVHGGGKMGQAAAASHAIANCLLKALNQAGKTDGTAKERFAKKVLVKSQLALRDPRVVERKKTGKPGAKSSYRWVKR</sequence>
<evidence type="ECO:0000313" key="5">
    <source>
        <dbReference type="EMBL" id="KAA1091877.1"/>
    </source>
</evidence>
<dbReference type="SUPFAM" id="SSF54211">
    <property type="entry name" value="Ribosomal protein S5 domain 2-like"/>
    <property type="match status" value="1"/>
</dbReference>
<dbReference type="GO" id="GO:0003735">
    <property type="term" value="F:structural constituent of ribosome"/>
    <property type="evidence" value="ECO:0007669"/>
    <property type="project" value="InterPro"/>
</dbReference>
<protein>
    <submittedName>
        <fullName evidence="5">37S ribosomal protein S9, mitochondrial</fullName>
    </submittedName>
</protein>
<dbReference type="PANTHER" id="PTHR21569">
    <property type="entry name" value="RIBOSOMAL PROTEIN S9"/>
    <property type="match status" value="1"/>
</dbReference>
<comment type="similarity">
    <text evidence="1">Belongs to the universal ribosomal protein uS9 family.</text>
</comment>
<evidence type="ECO:0000256" key="2">
    <source>
        <dbReference type="ARBA" id="ARBA00022980"/>
    </source>
</evidence>
<evidence type="ECO:0000256" key="3">
    <source>
        <dbReference type="ARBA" id="ARBA00023274"/>
    </source>
</evidence>
<dbReference type="EMBL" id="VDEP01000381">
    <property type="protein sequence ID" value="KAA1091877.1"/>
    <property type="molecule type" value="Genomic_DNA"/>
</dbReference>
<dbReference type="Gene3D" id="3.30.230.10">
    <property type="match status" value="1"/>
</dbReference>
<dbReference type="PANTHER" id="PTHR21569:SF1">
    <property type="entry name" value="SMALL RIBOSOMAL SUBUNIT PROTEIN US9M"/>
    <property type="match status" value="1"/>
</dbReference>
<proteinExistence type="inferred from homology"/>
<dbReference type="Pfam" id="PF00380">
    <property type="entry name" value="Ribosomal_S9"/>
    <property type="match status" value="1"/>
</dbReference>